<organism evidence="1 2">
    <name type="scientific">Iris pallida</name>
    <name type="common">Sweet iris</name>
    <dbReference type="NCBI Taxonomy" id="29817"/>
    <lineage>
        <taxon>Eukaryota</taxon>
        <taxon>Viridiplantae</taxon>
        <taxon>Streptophyta</taxon>
        <taxon>Embryophyta</taxon>
        <taxon>Tracheophyta</taxon>
        <taxon>Spermatophyta</taxon>
        <taxon>Magnoliopsida</taxon>
        <taxon>Liliopsida</taxon>
        <taxon>Asparagales</taxon>
        <taxon>Iridaceae</taxon>
        <taxon>Iridoideae</taxon>
        <taxon>Irideae</taxon>
        <taxon>Iris</taxon>
    </lineage>
</organism>
<comment type="caution">
    <text evidence="1">The sequence shown here is derived from an EMBL/GenBank/DDBJ whole genome shotgun (WGS) entry which is preliminary data.</text>
</comment>
<dbReference type="AlphaFoldDB" id="A0AAX6H8Q3"/>
<reference evidence="1" key="2">
    <citation type="submission" date="2023-04" db="EMBL/GenBank/DDBJ databases">
        <authorList>
            <person name="Bruccoleri R.E."/>
            <person name="Oakeley E.J."/>
            <person name="Faust A.-M."/>
            <person name="Dessus-Babus S."/>
            <person name="Altorfer M."/>
            <person name="Burckhardt D."/>
            <person name="Oertli M."/>
            <person name="Naumann U."/>
            <person name="Petersen F."/>
            <person name="Wong J."/>
        </authorList>
    </citation>
    <scope>NUCLEOTIDE SEQUENCE</scope>
    <source>
        <strain evidence="1">GSM-AAB239-AS_SAM_17_03QT</strain>
        <tissue evidence="1">Leaf</tissue>
    </source>
</reference>
<sequence>MVVAMDECGLGWPGDRLNRTVARMAAMGGRAVDMVVVSTRVGRGTLARQKIYLYL</sequence>
<proteinExistence type="predicted"/>
<dbReference type="Proteomes" id="UP001140949">
    <property type="component" value="Unassembled WGS sequence"/>
</dbReference>
<dbReference type="EMBL" id="JANAVB010011397">
    <property type="protein sequence ID" value="KAJ6837430.1"/>
    <property type="molecule type" value="Genomic_DNA"/>
</dbReference>
<keyword evidence="2" id="KW-1185">Reference proteome</keyword>
<evidence type="ECO:0000313" key="1">
    <source>
        <dbReference type="EMBL" id="KAJ6837430.1"/>
    </source>
</evidence>
<reference evidence="1" key="1">
    <citation type="journal article" date="2023" name="GigaByte">
        <title>Genome assembly of the bearded iris, Iris pallida Lam.</title>
        <authorList>
            <person name="Bruccoleri R.E."/>
            <person name="Oakeley E.J."/>
            <person name="Faust A.M.E."/>
            <person name="Altorfer M."/>
            <person name="Dessus-Babus S."/>
            <person name="Burckhardt D."/>
            <person name="Oertli M."/>
            <person name="Naumann U."/>
            <person name="Petersen F."/>
            <person name="Wong J."/>
        </authorList>
    </citation>
    <scope>NUCLEOTIDE SEQUENCE</scope>
    <source>
        <strain evidence="1">GSM-AAB239-AS_SAM_17_03QT</strain>
    </source>
</reference>
<gene>
    <name evidence="1" type="ORF">M6B38_120795</name>
</gene>
<protein>
    <submittedName>
        <fullName evidence="1">Pollen-specific leucine-rich repeat extensin-like protein 4</fullName>
    </submittedName>
</protein>
<name>A0AAX6H8Q3_IRIPA</name>
<accession>A0AAX6H8Q3</accession>
<evidence type="ECO:0000313" key="2">
    <source>
        <dbReference type="Proteomes" id="UP001140949"/>
    </source>
</evidence>